<dbReference type="PANTHER" id="PTHR13230:SF5">
    <property type="entry name" value="GENERAL TRANSCRIPTION FACTOR 3C POLYPEPTIDE 5"/>
    <property type="match status" value="1"/>
</dbReference>
<dbReference type="Proteomes" id="UP000824120">
    <property type="component" value="Chromosome 12"/>
</dbReference>
<keyword evidence="4" id="KW-1185">Reference proteome</keyword>
<dbReference type="GO" id="GO:0000127">
    <property type="term" value="C:transcription factor TFIIIC complex"/>
    <property type="evidence" value="ECO:0007669"/>
    <property type="project" value="InterPro"/>
</dbReference>
<evidence type="ECO:0000313" key="3">
    <source>
        <dbReference type="EMBL" id="KAG5569286.1"/>
    </source>
</evidence>
<feature type="domain" description="Transcription factor IIIC subunit 5 HTH" evidence="2">
    <location>
        <begin position="374"/>
        <end position="460"/>
    </location>
</feature>
<dbReference type="GO" id="GO:0001002">
    <property type="term" value="F:RNA polymerase III type 1 promoter sequence-specific DNA binding"/>
    <property type="evidence" value="ECO:0007669"/>
    <property type="project" value="TreeGrafter"/>
</dbReference>
<dbReference type="EMBL" id="JACXVP010000012">
    <property type="protein sequence ID" value="KAG5569286.1"/>
    <property type="molecule type" value="Genomic_DNA"/>
</dbReference>
<accession>A0A9J5W2A1</accession>
<dbReference type="GO" id="GO:0001003">
    <property type="term" value="F:RNA polymerase III type 2 promoter sequence-specific DNA binding"/>
    <property type="evidence" value="ECO:0007669"/>
    <property type="project" value="TreeGrafter"/>
</dbReference>
<name>A0A9J5W2A1_SOLCO</name>
<gene>
    <name evidence="3" type="ORF">H5410_059052</name>
</gene>
<feature type="compositionally biased region" description="Basic and acidic residues" evidence="1">
    <location>
        <begin position="560"/>
        <end position="571"/>
    </location>
</feature>
<dbReference type="AlphaFoldDB" id="A0A9J5W2A1"/>
<evidence type="ECO:0000313" key="4">
    <source>
        <dbReference type="Proteomes" id="UP000824120"/>
    </source>
</evidence>
<evidence type="ECO:0000256" key="1">
    <source>
        <dbReference type="SAM" id="MobiDB-lite"/>
    </source>
</evidence>
<dbReference type="GO" id="GO:0006384">
    <property type="term" value="P:transcription initiation at RNA polymerase III promoter"/>
    <property type="evidence" value="ECO:0007669"/>
    <property type="project" value="InterPro"/>
</dbReference>
<evidence type="ECO:0000259" key="2">
    <source>
        <dbReference type="Pfam" id="PF09734"/>
    </source>
</evidence>
<dbReference type="Pfam" id="PF09734">
    <property type="entry name" value="Tau95"/>
    <property type="match status" value="1"/>
</dbReference>
<dbReference type="InterPro" id="IPR019136">
    <property type="entry name" value="TF_IIIC_su-5_HTH"/>
</dbReference>
<dbReference type="InterPro" id="IPR040454">
    <property type="entry name" value="TF_IIIC_Tfc1/Sfc1"/>
</dbReference>
<reference evidence="3 4" key="1">
    <citation type="submission" date="2020-09" db="EMBL/GenBank/DDBJ databases">
        <title>De no assembly of potato wild relative species, Solanum commersonii.</title>
        <authorList>
            <person name="Cho K."/>
        </authorList>
    </citation>
    <scope>NUCLEOTIDE SEQUENCE [LARGE SCALE GENOMIC DNA]</scope>
    <source>
        <strain evidence="3">LZ3.2</strain>
        <tissue evidence="3">Leaf</tissue>
    </source>
</reference>
<feature type="region of interest" description="Disordered" evidence="1">
    <location>
        <begin position="560"/>
        <end position="594"/>
    </location>
</feature>
<dbReference type="PANTHER" id="PTHR13230">
    <property type="entry name" value="GENERAL TRANSCRIPTION FACTOR IIIC, POLYPEPTIDE 5"/>
    <property type="match status" value="1"/>
</dbReference>
<dbReference type="OrthoDB" id="5598268at2759"/>
<protein>
    <recommendedName>
        <fullName evidence="2">Transcription factor IIIC subunit 5 HTH domain-containing protein</fullName>
    </recommendedName>
</protein>
<organism evidence="3 4">
    <name type="scientific">Solanum commersonii</name>
    <name type="common">Commerson's wild potato</name>
    <name type="synonym">Commerson's nightshade</name>
    <dbReference type="NCBI Taxonomy" id="4109"/>
    <lineage>
        <taxon>Eukaryota</taxon>
        <taxon>Viridiplantae</taxon>
        <taxon>Streptophyta</taxon>
        <taxon>Embryophyta</taxon>
        <taxon>Tracheophyta</taxon>
        <taxon>Spermatophyta</taxon>
        <taxon>Magnoliopsida</taxon>
        <taxon>eudicotyledons</taxon>
        <taxon>Gunneridae</taxon>
        <taxon>Pentapetalae</taxon>
        <taxon>asterids</taxon>
        <taxon>lamiids</taxon>
        <taxon>Solanales</taxon>
        <taxon>Solanaceae</taxon>
        <taxon>Solanoideae</taxon>
        <taxon>Solaneae</taxon>
        <taxon>Solanum</taxon>
    </lineage>
</organism>
<feature type="compositionally biased region" description="Acidic residues" evidence="1">
    <location>
        <begin position="585"/>
        <end position="594"/>
    </location>
</feature>
<comment type="caution">
    <text evidence="3">The sequence shown here is derived from an EMBL/GenBank/DDBJ whole genome shotgun (WGS) entry which is preliminary data.</text>
</comment>
<feature type="region of interest" description="Disordered" evidence="1">
    <location>
        <begin position="633"/>
        <end position="670"/>
    </location>
</feature>
<sequence length="670" mass="78094">MGEKLIGMGAWSGSGDVDAMWNKAASCIREVASKVLGVSRGNFGGHKGDWWWNGEVQGKVEAKKVAYTEWVECVDEEVKQALKKVYKTTKTEAKLAILRRLRRLLSTLAHGKERKARDLDQVKCIKDEEGKVLVDEISIKQRWRRYFHKLLNEEGGGDIVLNDLAHSERLRDFGYCRCFRIEEVIRAISRMSRGRSGQDDEIRWIFGRSGQGSDVMEEADVEVRLATQIIPKRESFKYLGSVIQGSGDIDDDVTHRIGVAWMKWRLVSGVLCDKKIPSRLKGKFYRVVVKPALLYGVECWPVKNSHVQKMHVAEMRMLRWMCGHTRSDKIRNEVIREKVGVASVVDKLKSCTTLGSKRKQEGRHNWEIPKPVDWEKYIPQGSDRWRWQKAVSELFEERKIWPKESLAERLHDGGLKFRDNMLKRLLCGVAYYFLNGPFRRFWIKKGYDPRKDPESRILQHRWDDICAFRVFPCKCQLALQLCELKDDYIQQEIRKPSKEETCNSVTGWFSFHTVDCLRRCIDVRFMSVCPHPRAESLLNSISTRFEKSKRTHIYLKVARPEEQEKVNKDAENNEVDEQAENHDVDEPDDLEDYEDEFDDDNVEEEMDAYESLDLVNTNHDNVSRDYLQELFGNFPSSTAETDEVQDDQTLGEYQIYDQYNGDSYSEDEDY</sequence>
<proteinExistence type="predicted"/>